<proteinExistence type="predicted"/>
<dbReference type="Proteomes" id="UP001370348">
    <property type="component" value="Chromosome"/>
</dbReference>
<keyword evidence="2" id="KW-1185">Reference proteome</keyword>
<dbReference type="SUPFAM" id="SSF54593">
    <property type="entry name" value="Glyoxalase/Bleomycin resistance protein/Dihydroxybiphenyl dioxygenase"/>
    <property type="match status" value="1"/>
</dbReference>
<accession>A0ABZ2M7P3</accession>
<evidence type="ECO:0008006" key="3">
    <source>
        <dbReference type="Google" id="ProtNLM"/>
    </source>
</evidence>
<dbReference type="RefSeq" id="WP_394828154.1">
    <property type="nucleotide sequence ID" value="NZ_CP089984.1"/>
</dbReference>
<organism evidence="1 2">
    <name type="scientific">Pendulispora albinea</name>
    <dbReference type="NCBI Taxonomy" id="2741071"/>
    <lineage>
        <taxon>Bacteria</taxon>
        <taxon>Pseudomonadati</taxon>
        <taxon>Myxococcota</taxon>
        <taxon>Myxococcia</taxon>
        <taxon>Myxococcales</taxon>
        <taxon>Sorangiineae</taxon>
        <taxon>Pendulisporaceae</taxon>
        <taxon>Pendulispora</taxon>
    </lineage>
</organism>
<evidence type="ECO:0000313" key="2">
    <source>
        <dbReference type="Proteomes" id="UP001370348"/>
    </source>
</evidence>
<sequence>METDGIEGLLIETHNWGKTVAFWKGLGYELEFETDHCSGQLRHPSGGPYIFVAERPKEQALKVQLAIGVRDAAKFAPPSAAVVVRPFERQHFPVLEMVLGDPDGREISVHAPLAGDAAKEKHHGG</sequence>
<name>A0ABZ2M7P3_9BACT</name>
<reference evidence="1 2" key="1">
    <citation type="submission" date="2021-12" db="EMBL/GenBank/DDBJ databases">
        <title>Discovery of the Pendulisporaceae a myxobacterial family with distinct sporulation behavior and unique specialized metabolism.</title>
        <authorList>
            <person name="Garcia R."/>
            <person name="Popoff A."/>
            <person name="Bader C.D."/>
            <person name="Loehr J."/>
            <person name="Walesch S."/>
            <person name="Walt C."/>
            <person name="Boldt J."/>
            <person name="Bunk B."/>
            <person name="Haeckl F.J.F.P.J."/>
            <person name="Gunesch A.P."/>
            <person name="Birkelbach J."/>
            <person name="Nuebel U."/>
            <person name="Pietschmann T."/>
            <person name="Bach T."/>
            <person name="Mueller R."/>
        </authorList>
    </citation>
    <scope>NUCLEOTIDE SEQUENCE [LARGE SCALE GENOMIC DNA]</scope>
    <source>
        <strain evidence="1 2">MSr11954</strain>
    </source>
</reference>
<dbReference type="InterPro" id="IPR029068">
    <property type="entry name" value="Glyas_Bleomycin-R_OHBP_Dase"/>
</dbReference>
<dbReference type="EMBL" id="CP089984">
    <property type="protein sequence ID" value="WXB18524.1"/>
    <property type="molecule type" value="Genomic_DNA"/>
</dbReference>
<protein>
    <recommendedName>
        <fullName evidence="3">VOC family protein</fullName>
    </recommendedName>
</protein>
<evidence type="ECO:0000313" key="1">
    <source>
        <dbReference type="EMBL" id="WXB18524.1"/>
    </source>
</evidence>
<gene>
    <name evidence="1" type="ORF">LZC94_14940</name>
</gene>